<comment type="similarity">
    <text evidence="1">Belongs to the REXO1/REXO3 family.</text>
</comment>
<comment type="caution">
    <text evidence="7">The sequence shown here is derived from an EMBL/GenBank/DDBJ whole genome shotgun (WGS) entry which is preliminary data.</text>
</comment>
<keyword evidence="8" id="KW-1185">Reference proteome</keyword>
<evidence type="ECO:0000256" key="4">
    <source>
        <dbReference type="ARBA" id="ARBA00022839"/>
    </source>
</evidence>
<organism evidence="7 8">
    <name type="scientific">Sporothrix epigloea</name>
    <dbReference type="NCBI Taxonomy" id="1892477"/>
    <lineage>
        <taxon>Eukaryota</taxon>
        <taxon>Fungi</taxon>
        <taxon>Dikarya</taxon>
        <taxon>Ascomycota</taxon>
        <taxon>Pezizomycotina</taxon>
        <taxon>Sordariomycetes</taxon>
        <taxon>Sordariomycetidae</taxon>
        <taxon>Ophiostomatales</taxon>
        <taxon>Ophiostomataceae</taxon>
        <taxon>Sporothrix</taxon>
    </lineage>
</organism>
<dbReference type="GO" id="GO:0004527">
    <property type="term" value="F:exonuclease activity"/>
    <property type="evidence" value="ECO:0007669"/>
    <property type="project" value="UniProtKB-KW"/>
</dbReference>
<keyword evidence="2" id="KW-0540">Nuclease</keyword>
<accession>A0ABP0DXC2</accession>
<dbReference type="PANTHER" id="PTHR12801">
    <property type="entry name" value="RNA EXONUCLEASE REXO1 / RECO3 FAMILY MEMBER-RELATED"/>
    <property type="match status" value="1"/>
</dbReference>
<protein>
    <submittedName>
        <fullName evidence="7">RNA exonuclease 3</fullName>
    </submittedName>
</protein>
<dbReference type="EMBL" id="CAWUOM010000090">
    <property type="protein sequence ID" value="CAK7271570.1"/>
    <property type="molecule type" value="Genomic_DNA"/>
</dbReference>
<keyword evidence="3" id="KW-0378">Hydrolase</keyword>
<name>A0ABP0DXC2_9PEZI</name>
<evidence type="ECO:0000256" key="2">
    <source>
        <dbReference type="ARBA" id="ARBA00022722"/>
    </source>
</evidence>
<evidence type="ECO:0000256" key="5">
    <source>
        <dbReference type="SAM" id="MobiDB-lite"/>
    </source>
</evidence>
<dbReference type="InterPro" id="IPR034922">
    <property type="entry name" value="REX1-like_exo"/>
</dbReference>
<reference evidence="7 8" key="1">
    <citation type="submission" date="2024-01" db="EMBL/GenBank/DDBJ databases">
        <authorList>
            <person name="Allen C."/>
            <person name="Tagirdzhanova G."/>
        </authorList>
    </citation>
    <scope>NUCLEOTIDE SEQUENCE [LARGE SCALE GENOMIC DNA]</scope>
    <source>
        <strain evidence="7 8">CBS 573.63</strain>
    </source>
</reference>
<dbReference type="PANTHER" id="PTHR12801:SF112">
    <property type="entry name" value="RNA EXONUCLEASE 3"/>
    <property type="match status" value="1"/>
</dbReference>
<dbReference type="InterPro" id="IPR036397">
    <property type="entry name" value="RNaseH_sf"/>
</dbReference>
<dbReference type="CDD" id="cd06145">
    <property type="entry name" value="REX1_like"/>
    <property type="match status" value="1"/>
</dbReference>
<evidence type="ECO:0000256" key="1">
    <source>
        <dbReference type="ARBA" id="ARBA00006357"/>
    </source>
</evidence>
<dbReference type="SUPFAM" id="SSF53098">
    <property type="entry name" value="Ribonuclease H-like"/>
    <property type="match status" value="1"/>
</dbReference>
<keyword evidence="4 7" id="KW-0269">Exonuclease</keyword>
<dbReference type="InterPro" id="IPR012337">
    <property type="entry name" value="RNaseH-like_sf"/>
</dbReference>
<sequence>MSSSGQPITGQLLKHIPCPNGGSCVAVRCLFGHPDKIQKTASNLQASSSPKLGTGTADQRVKTISSVCQDGKSPLLIEHVNPNSLQDAGTLPDKIQPVSKTVSPSRLSPDAAPFKPRGAGPATPSSLKRKRTASPESITTVAVLDNQTAPTAESNLPAAATCTATVKKAISTAASAATKTDSQLYPQQKRKPETLNPRHLALAPAKHEIRLRLVKLLHHEFTRLNQHLRDSKECSDDRTQLLLSPHGLIKLALDIEEQYATFKSSTVYSDTLKHRILELKRMTVIQWIKERREAREKESLAGQSPSTINVPAKVQKAASWTQATESMSFDEAAAPKKSLTETIVTGLPPSQDLVLLLKHFLTPIEKLANHGFVPSVPNDADIQKARDAEAISKGWEQCERCLSRFQVFPNRRESDGALASGGQCVHHPGRFSRAKQAFDCCGESSTGNSKGCERSPGHVFKVTDPKRLACLWKFVETPQNDSLETVHAAICFDCEMAYTVHGLEVVRVTATSWPKGKVVLDTLVRPLGAIIDFNSKFSGVFASDFAAAALYSSAPTPVSPSPPTPQELSDRPVLPLVASPQEARALLHHLISPNTILIGHGLENDLRALRMVHSRVSDTALLFPHPKGLPIRYSLRVLAKEHMDRVVQAGSNVVGHDSAEDARVAGELVLVKIKKKWEAMRLDGWKLIEGEMTKGA</sequence>
<dbReference type="Proteomes" id="UP001642501">
    <property type="component" value="Unassembled WGS sequence"/>
</dbReference>
<feature type="domain" description="Exonuclease" evidence="6">
    <location>
        <begin position="488"/>
        <end position="678"/>
    </location>
</feature>
<evidence type="ECO:0000313" key="8">
    <source>
        <dbReference type="Proteomes" id="UP001642501"/>
    </source>
</evidence>
<dbReference type="InterPro" id="IPR013520">
    <property type="entry name" value="Ribonucl_H"/>
</dbReference>
<feature type="region of interest" description="Disordered" evidence="5">
    <location>
        <begin position="83"/>
        <end position="136"/>
    </location>
</feature>
<dbReference type="Gene3D" id="3.30.420.10">
    <property type="entry name" value="Ribonuclease H-like superfamily/Ribonuclease H"/>
    <property type="match status" value="1"/>
</dbReference>
<evidence type="ECO:0000259" key="6">
    <source>
        <dbReference type="SMART" id="SM00479"/>
    </source>
</evidence>
<proteinExistence type="inferred from homology"/>
<evidence type="ECO:0000256" key="3">
    <source>
        <dbReference type="ARBA" id="ARBA00022801"/>
    </source>
</evidence>
<dbReference type="SMART" id="SM00479">
    <property type="entry name" value="EXOIII"/>
    <property type="match status" value="1"/>
</dbReference>
<dbReference type="InterPro" id="IPR047021">
    <property type="entry name" value="REXO1/3/4-like"/>
</dbReference>
<evidence type="ECO:0000313" key="7">
    <source>
        <dbReference type="EMBL" id="CAK7271570.1"/>
    </source>
</evidence>
<gene>
    <name evidence="7" type="primary">REX3</name>
    <name evidence="7" type="ORF">SEPCBS57363_004692</name>
</gene>